<feature type="region of interest" description="Disordered" evidence="5">
    <location>
        <begin position="772"/>
        <end position="833"/>
    </location>
</feature>
<comment type="caution">
    <text evidence="7">The sequence shown here is derived from an EMBL/GenBank/DDBJ whole genome shotgun (WGS) entry which is preliminary data.</text>
</comment>
<evidence type="ECO:0000313" key="8">
    <source>
        <dbReference type="Proteomes" id="UP000712600"/>
    </source>
</evidence>
<dbReference type="InterPro" id="IPR038765">
    <property type="entry name" value="Papain-like_cys_pep_sf"/>
</dbReference>
<dbReference type="SUPFAM" id="SSF54001">
    <property type="entry name" value="Cysteine proteinases"/>
    <property type="match status" value="2"/>
</dbReference>
<evidence type="ECO:0000256" key="2">
    <source>
        <dbReference type="ARBA" id="ARBA00022670"/>
    </source>
</evidence>
<comment type="similarity">
    <text evidence="1">Belongs to the peptidase C48 family.</text>
</comment>
<dbReference type="AlphaFoldDB" id="A0A8S9S5K5"/>
<reference evidence="7" key="1">
    <citation type="submission" date="2019-12" db="EMBL/GenBank/DDBJ databases">
        <title>Genome sequencing and annotation of Brassica cretica.</title>
        <authorList>
            <person name="Studholme D.J."/>
            <person name="Sarris P."/>
        </authorList>
    </citation>
    <scope>NUCLEOTIDE SEQUENCE</scope>
    <source>
        <strain evidence="7">PFS-109/04</strain>
        <tissue evidence="7">Leaf</tissue>
    </source>
</reference>
<keyword evidence="4" id="KW-0788">Thiol protease</keyword>
<evidence type="ECO:0000256" key="4">
    <source>
        <dbReference type="ARBA" id="ARBA00022807"/>
    </source>
</evidence>
<evidence type="ECO:0000256" key="1">
    <source>
        <dbReference type="ARBA" id="ARBA00005234"/>
    </source>
</evidence>
<feature type="region of interest" description="Disordered" evidence="5">
    <location>
        <begin position="328"/>
        <end position="374"/>
    </location>
</feature>
<dbReference type="GO" id="GO:0016926">
    <property type="term" value="P:protein desumoylation"/>
    <property type="evidence" value="ECO:0007669"/>
    <property type="project" value="TreeGrafter"/>
</dbReference>
<evidence type="ECO:0000313" key="7">
    <source>
        <dbReference type="EMBL" id="KAF3587986.1"/>
    </source>
</evidence>
<dbReference type="PANTHER" id="PTHR12606:SF136">
    <property type="entry name" value="ULP1 PROTEASE FAMILY PROTEIN"/>
    <property type="match status" value="1"/>
</dbReference>
<dbReference type="Proteomes" id="UP000712600">
    <property type="component" value="Unassembled WGS sequence"/>
</dbReference>
<feature type="domain" description="Ubiquitin-like protease family profile" evidence="6">
    <location>
        <begin position="904"/>
        <end position="1132"/>
    </location>
</feature>
<dbReference type="PROSITE" id="PS50600">
    <property type="entry name" value="ULP_PROTEASE"/>
    <property type="match status" value="1"/>
</dbReference>
<keyword evidence="3" id="KW-0378">Hydrolase</keyword>
<gene>
    <name evidence="7" type="ORF">F2Q69_00030759</name>
</gene>
<evidence type="ECO:0000256" key="3">
    <source>
        <dbReference type="ARBA" id="ARBA00022801"/>
    </source>
</evidence>
<dbReference type="GO" id="GO:0005634">
    <property type="term" value="C:nucleus"/>
    <property type="evidence" value="ECO:0007669"/>
    <property type="project" value="TreeGrafter"/>
</dbReference>
<name>A0A8S9S5K5_BRACR</name>
<dbReference type="InterPro" id="IPR003653">
    <property type="entry name" value="Peptidase_C48_C"/>
</dbReference>
<dbReference type="GO" id="GO:0016929">
    <property type="term" value="F:deSUMOylase activity"/>
    <property type="evidence" value="ECO:0007669"/>
    <property type="project" value="TreeGrafter"/>
</dbReference>
<evidence type="ECO:0000259" key="6">
    <source>
        <dbReference type="PROSITE" id="PS50600"/>
    </source>
</evidence>
<proteinExistence type="inferred from homology"/>
<dbReference type="InterPro" id="IPR015410">
    <property type="entry name" value="DUF1985"/>
</dbReference>
<evidence type="ECO:0000256" key="5">
    <source>
        <dbReference type="SAM" id="MobiDB-lite"/>
    </source>
</evidence>
<organism evidence="7 8">
    <name type="scientific">Brassica cretica</name>
    <name type="common">Mustard</name>
    <dbReference type="NCBI Taxonomy" id="69181"/>
    <lineage>
        <taxon>Eukaryota</taxon>
        <taxon>Viridiplantae</taxon>
        <taxon>Streptophyta</taxon>
        <taxon>Embryophyta</taxon>
        <taxon>Tracheophyta</taxon>
        <taxon>Spermatophyta</taxon>
        <taxon>Magnoliopsida</taxon>
        <taxon>eudicotyledons</taxon>
        <taxon>Gunneridae</taxon>
        <taxon>Pentapetalae</taxon>
        <taxon>rosids</taxon>
        <taxon>malvids</taxon>
        <taxon>Brassicales</taxon>
        <taxon>Brassicaceae</taxon>
        <taxon>Brassiceae</taxon>
        <taxon>Brassica</taxon>
    </lineage>
</organism>
<dbReference type="Gene3D" id="3.40.395.10">
    <property type="entry name" value="Adenoviral Proteinase, Chain A"/>
    <property type="match status" value="2"/>
</dbReference>
<dbReference type="Pfam" id="PF02902">
    <property type="entry name" value="Peptidase_C48"/>
    <property type="match status" value="2"/>
</dbReference>
<dbReference type="Pfam" id="PF09331">
    <property type="entry name" value="DUF1985"/>
    <property type="match status" value="1"/>
</dbReference>
<dbReference type="EMBL" id="QGKX02000088">
    <property type="protein sequence ID" value="KAF3587986.1"/>
    <property type="molecule type" value="Genomic_DNA"/>
</dbReference>
<dbReference type="GO" id="GO:0006508">
    <property type="term" value="P:proteolysis"/>
    <property type="evidence" value="ECO:0007669"/>
    <property type="project" value="UniProtKB-KW"/>
</dbReference>
<feature type="compositionally biased region" description="Basic and acidic residues" evidence="5">
    <location>
        <begin position="256"/>
        <end position="270"/>
    </location>
</feature>
<sequence>MRGNPSAHSLRGVSLNSAAGKKMDIPELPRRIHTLGEESPAVHSISYHTCWTLHTALKKALHDEEYEELKESKLGVFIKFQELGFDWASRLVHYMLVFQLDIKKKYELWSLVGPQPVRFSLLEFENLTGLNCEYIEDLERPHCVVTKELTSFWEMLGVHVEARPSTQEIIAAFERCEGWSRDDRKRLAYLAIFTGYIEGRKYSTPTRVSLARLVMELERFENYPWGRVAFKPAVVSPAKKKVVKEDSPRPRKKARKEAPAEASEEVHSVARSEVTTTVGGLTKEDIKTMFKDIVDAMREWFGTCLKEIKYLSERVEAVEKKVGITTKRKGTLSQNTTSPPKPTIGPGSLPEDKGPDVPADASSSKDKASEPSLVLLDKNQSTVSDLQKEDARYQEKRDVALTLCRAKSDRIRKLAASQQSPYTANSTAKVIIPNKNLYPGYNPFAPIDKKKLKKLADWLKTCPVEAVEKKVGITTKRKETSAQNTTPPPKPTLEPGSESVNGTNAGRKSLPEDKGLDVPTDASSSKDKAPVPSLVLLDKNLSTVSDLQKEDARYLEKRDAALALCRSKSDRTRKLAASHQSLYTANNTTKVIILNKKFYPGYNPFAPIDKKKLMELADWLKTCPTLLDKKPRTSRTWWYQILRTSLEWLEDCRYDANPQHFRSERMCLFDYLFAQQWRFNFKDFKDSEPDQNGLGRRLPGGAWNYYADTIPSFCQSNKVWGRDIDDIYAPVNYTDTHWIAMWISIPKRHIVVFDSICSSISPEELDVKVGITTKRKGTSSQNTTSPPKPTLEPGSESVNGTNAGRKSLPEDKGPDVPADASSSKDKTPELSLVLLDKNQPTVSDLQKEDARYQEKRDAALEFCRAKTDRTRKLAASQQSPYTANSTAKVIIPNKKLYPGYNPFAPIDKKKLKELADYHYRTPLDKKPRTSRTWWYHILQTSLEWLEDCHIDAWINVLRKRYDANTQHFRSEGMCFLDHLFAQQWRFNYKDFKDSEPDQNGLGRRLPGGAWNYYAGTIPSFCQWNKVWGTDIDDVYAPMNYTDTHWIAMWISIPKRHIVVWDSICSKISPEELDVVMESFLYMVPYLLVECASSDEQRAQYSLDPFTYERLTNILQARASDCGVYALKREYPSSADPLTNVCAYKSALYEVV</sequence>
<keyword evidence="2" id="KW-0645">Protease</keyword>
<protein>
    <recommendedName>
        <fullName evidence="6">Ubiquitin-like protease family profile domain-containing protein</fullName>
    </recommendedName>
</protein>
<accession>A0A8S9S5K5</accession>
<feature type="region of interest" description="Disordered" evidence="5">
    <location>
        <begin position="241"/>
        <end position="272"/>
    </location>
</feature>
<dbReference type="PANTHER" id="PTHR12606">
    <property type="entry name" value="SENTRIN/SUMO-SPECIFIC PROTEASE"/>
    <property type="match status" value="1"/>
</dbReference>
<feature type="region of interest" description="Disordered" evidence="5">
    <location>
        <begin position="475"/>
        <end position="529"/>
    </location>
</feature>